<dbReference type="HOGENOM" id="CLU_001570_14_0_1"/>
<organism evidence="10 11">
    <name type="scientific">Phialophora macrospora</name>
    <dbReference type="NCBI Taxonomy" id="1851006"/>
    <lineage>
        <taxon>Eukaryota</taxon>
        <taxon>Fungi</taxon>
        <taxon>Dikarya</taxon>
        <taxon>Ascomycota</taxon>
        <taxon>Pezizomycotina</taxon>
        <taxon>Eurotiomycetes</taxon>
        <taxon>Chaetothyriomycetidae</taxon>
        <taxon>Chaetothyriales</taxon>
        <taxon>Herpotrichiellaceae</taxon>
        <taxon>Phialophora</taxon>
    </lineage>
</organism>
<evidence type="ECO:0000256" key="1">
    <source>
        <dbReference type="ARBA" id="ARBA00001971"/>
    </source>
</evidence>
<keyword evidence="9" id="KW-1133">Transmembrane helix</keyword>
<evidence type="ECO:0000313" key="11">
    <source>
        <dbReference type="Proteomes" id="UP000054266"/>
    </source>
</evidence>
<keyword evidence="9" id="KW-0472">Membrane</keyword>
<evidence type="ECO:0000313" key="10">
    <source>
        <dbReference type="EMBL" id="KIW68377.1"/>
    </source>
</evidence>
<sequence>MGTAEPGSWLRLYHPQARFHFMIAIMASIFTASHGLLGLTAVVTVGIAWFVVSTVVSYRRLRHIPGPWLARISQLWLFKVTWKGDLYLAMEEVHEKYGSPARIGPNMVIFDDPEYSRLMNAPRSPFRRGHWYKAMKLDPRINNLLSEQDERRHAELRAKMMPGYTAKEVPSLEATIDDRVLDLIALIKREGIVKRSPIDFATFAQYFTLDSLTHIAFGHPFGFLTQNEDLYNYNKSSTAFFPVLEFVTNFPLVHSFLSSSFVQALAGPKPEDKAGLGAIIGIAQQIVADRFHPGSESKSEQDMLNSFIKHGLTQLEAESESLLQILAGSDSTATTIRMTLLFILTNPAVYIKLRTEIDSAIADGQISFPVVKHSEAQALPYLQACIKEGLRMWQPLNGIGTKLSPPEDIEVCGVRIPAKTQVAIGQHMMMRRRDLFGEDASIFRPERWVENNPETLKRMERVWELTFSAGRFTCLGKGIALMELNKVFVELFRRYDLGIVNPVNTMETKCHQIHVQRKMFLHVTARPM</sequence>
<evidence type="ECO:0000256" key="9">
    <source>
        <dbReference type="SAM" id="Phobius"/>
    </source>
</evidence>
<dbReference type="SUPFAM" id="SSF48264">
    <property type="entry name" value="Cytochrome P450"/>
    <property type="match status" value="1"/>
</dbReference>
<evidence type="ECO:0000256" key="4">
    <source>
        <dbReference type="ARBA" id="ARBA00022723"/>
    </source>
</evidence>
<evidence type="ECO:0000256" key="7">
    <source>
        <dbReference type="ARBA" id="ARBA00023033"/>
    </source>
</evidence>
<name>A0A0D2E231_9EURO</name>
<dbReference type="InterPro" id="IPR001128">
    <property type="entry name" value="Cyt_P450"/>
</dbReference>
<accession>A0A0D2E231</accession>
<dbReference type="GO" id="GO:0005506">
    <property type="term" value="F:iron ion binding"/>
    <property type="evidence" value="ECO:0007669"/>
    <property type="project" value="InterPro"/>
</dbReference>
<dbReference type="InterPro" id="IPR050121">
    <property type="entry name" value="Cytochrome_P450_monoxygenase"/>
</dbReference>
<evidence type="ECO:0000256" key="8">
    <source>
        <dbReference type="PIRSR" id="PIRSR602403-1"/>
    </source>
</evidence>
<dbReference type="GO" id="GO:0004497">
    <property type="term" value="F:monooxygenase activity"/>
    <property type="evidence" value="ECO:0007669"/>
    <property type="project" value="UniProtKB-KW"/>
</dbReference>
<dbReference type="CDD" id="cd11060">
    <property type="entry name" value="CYP57A1-like"/>
    <property type="match status" value="1"/>
</dbReference>
<dbReference type="GO" id="GO:0016705">
    <property type="term" value="F:oxidoreductase activity, acting on paired donors, with incorporation or reduction of molecular oxygen"/>
    <property type="evidence" value="ECO:0007669"/>
    <property type="project" value="InterPro"/>
</dbReference>
<keyword evidence="7" id="KW-0503">Monooxygenase</keyword>
<dbReference type="AlphaFoldDB" id="A0A0D2E231"/>
<keyword evidence="11" id="KW-1185">Reference proteome</keyword>
<dbReference type="Pfam" id="PF00067">
    <property type="entry name" value="p450"/>
    <property type="match status" value="1"/>
</dbReference>
<feature type="transmembrane region" description="Helical" evidence="9">
    <location>
        <begin position="21"/>
        <end position="52"/>
    </location>
</feature>
<gene>
    <name evidence="10" type="ORF">PV04_04330</name>
</gene>
<evidence type="ECO:0000256" key="2">
    <source>
        <dbReference type="ARBA" id="ARBA00010617"/>
    </source>
</evidence>
<proteinExistence type="inferred from homology"/>
<evidence type="ECO:0000256" key="6">
    <source>
        <dbReference type="ARBA" id="ARBA00023004"/>
    </source>
</evidence>
<keyword evidence="6 8" id="KW-0408">Iron</keyword>
<keyword evidence="4 8" id="KW-0479">Metal-binding</keyword>
<dbReference type="Gene3D" id="1.10.630.10">
    <property type="entry name" value="Cytochrome P450"/>
    <property type="match status" value="1"/>
</dbReference>
<keyword evidence="9" id="KW-0812">Transmembrane</keyword>
<evidence type="ECO:0000256" key="5">
    <source>
        <dbReference type="ARBA" id="ARBA00023002"/>
    </source>
</evidence>
<dbReference type="EMBL" id="KN846958">
    <property type="protein sequence ID" value="KIW68377.1"/>
    <property type="molecule type" value="Genomic_DNA"/>
</dbReference>
<dbReference type="PANTHER" id="PTHR24305:SF77">
    <property type="entry name" value="CYTOCHROME P450 MONOOXYGENASE"/>
    <property type="match status" value="1"/>
</dbReference>
<comment type="similarity">
    <text evidence="2">Belongs to the cytochrome P450 family.</text>
</comment>
<keyword evidence="3 8" id="KW-0349">Heme</keyword>
<dbReference type="PRINTS" id="PR00385">
    <property type="entry name" value="P450"/>
</dbReference>
<comment type="cofactor">
    <cofactor evidence="1 8">
        <name>heme</name>
        <dbReference type="ChEBI" id="CHEBI:30413"/>
    </cofactor>
</comment>
<feature type="binding site" description="axial binding residue" evidence="8">
    <location>
        <position position="474"/>
    </location>
    <ligand>
        <name>heme</name>
        <dbReference type="ChEBI" id="CHEBI:30413"/>
    </ligand>
    <ligandPart>
        <name>Fe</name>
        <dbReference type="ChEBI" id="CHEBI:18248"/>
    </ligandPart>
</feature>
<dbReference type="PANTHER" id="PTHR24305">
    <property type="entry name" value="CYTOCHROME P450"/>
    <property type="match status" value="1"/>
</dbReference>
<dbReference type="InterPro" id="IPR036396">
    <property type="entry name" value="Cyt_P450_sf"/>
</dbReference>
<dbReference type="STRING" id="5601.A0A0D2E231"/>
<dbReference type="Proteomes" id="UP000054266">
    <property type="component" value="Unassembled WGS sequence"/>
</dbReference>
<protein>
    <submittedName>
        <fullName evidence="10">Uncharacterized protein</fullName>
    </submittedName>
</protein>
<reference evidence="10 11" key="1">
    <citation type="submission" date="2015-01" db="EMBL/GenBank/DDBJ databases">
        <title>The Genome Sequence of Capronia semiimmersa CBS27337.</title>
        <authorList>
            <consortium name="The Broad Institute Genomics Platform"/>
            <person name="Cuomo C."/>
            <person name="de Hoog S."/>
            <person name="Gorbushina A."/>
            <person name="Stielow B."/>
            <person name="Teixiera M."/>
            <person name="Abouelleil A."/>
            <person name="Chapman S.B."/>
            <person name="Priest M."/>
            <person name="Young S.K."/>
            <person name="Wortman J."/>
            <person name="Nusbaum C."/>
            <person name="Birren B."/>
        </authorList>
    </citation>
    <scope>NUCLEOTIDE SEQUENCE [LARGE SCALE GENOMIC DNA]</scope>
    <source>
        <strain evidence="10 11">CBS 27337</strain>
    </source>
</reference>
<dbReference type="PRINTS" id="PR00465">
    <property type="entry name" value="EP450IV"/>
</dbReference>
<dbReference type="GO" id="GO:0020037">
    <property type="term" value="F:heme binding"/>
    <property type="evidence" value="ECO:0007669"/>
    <property type="project" value="InterPro"/>
</dbReference>
<evidence type="ECO:0000256" key="3">
    <source>
        <dbReference type="ARBA" id="ARBA00022617"/>
    </source>
</evidence>
<dbReference type="InterPro" id="IPR002403">
    <property type="entry name" value="Cyt_P450_E_grp-IV"/>
</dbReference>
<keyword evidence="5" id="KW-0560">Oxidoreductase</keyword>